<sequence length="84" mass="9744">MGKKNLYSLEVIITGLENLVANATEITFGILFVALLVWVMRKNDEREERYQKTIDNLSELAQEMKIIEQAVNEMRADVIELKMK</sequence>
<evidence type="ECO:0008006" key="7">
    <source>
        <dbReference type="Google" id="ProtNLM"/>
    </source>
</evidence>
<dbReference type="AlphaFoldDB" id="A0A1S7FXT6"/>
<accession>A0A1S7FXT6</accession>
<evidence type="ECO:0000313" key="5">
    <source>
        <dbReference type="Proteomes" id="UP000223060"/>
    </source>
</evidence>
<keyword evidence="2" id="KW-1133">Transmembrane helix</keyword>
<dbReference type="InterPro" id="IPR024405">
    <property type="entry name" value="Phage_BhlA/UviB"/>
</dbReference>
<reference evidence="3" key="2">
    <citation type="submission" date="2015-03" db="EMBL/GenBank/DDBJ databases">
        <authorList>
            <person name="Murphy D."/>
        </authorList>
    </citation>
    <scope>NUCLEOTIDE SEQUENCE [LARGE SCALE GENOMIC DNA]</scope>
    <source>
        <strain evidence="3">WS 4560</strain>
    </source>
</reference>
<reference evidence="4 6" key="3">
    <citation type="submission" date="2020-03" db="EMBL/GenBank/DDBJ databases">
        <title>Soil Listeria distribution.</title>
        <authorList>
            <person name="Liao J."/>
            <person name="Wiedmann M."/>
        </authorList>
    </citation>
    <scope>NUCLEOTIDE SEQUENCE [LARGE SCALE GENOMIC DNA]</scope>
    <source>
        <strain evidence="4 6">FSL L7-1523</strain>
    </source>
</reference>
<evidence type="ECO:0000313" key="3">
    <source>
        <dbReference type="EMBL" id="AQY52241.1"/>
    </source>
</evidence>
<evidence type="ECO:0000256" key="1">
    <source>
        <dbReference type="SAM" id="Coils"/>
    </source>
</evidence>
<dbReference type="RefSeq" id="WP_051493067.1">
    <property type="nucleotide sequence ID" value="NZ_CP011102.1"/>
</dbReference>
<feature type="transmembrane region" description="Helical" evidence="2">
    <location>
        <begin position="20"/>
        <end position="40"/>
    </location>
</feature>
<proteinExistence type="predicted"/>
<evidence type="ECO:0000313" key="6">
    <source>
        <dbReference type="Proteomes" id="UP000564536"/>
    </source>
</evidence>
<organism evidence="3 5">
    <name type="scientific">Listeria weihenstephanensis</name>
    <dbReference type="NCBI Taxonomy" id="1006155"/>
    <lineage>
        <taxon>Bacteria</taxon>
        <taxon>Bacillati</taxon>
        <taxon>Bacillota</taxon>
        <taxon>Bacilli</taxon>
        <taxon>Bacillales</taxon>
        <taxon>Listeriaceae</taxon>
        <taxon>Listeria</taxon>
    </lineage>
</organism>
<evidence type="ECO:0000256" key="2">
    <source>
        <dbReference type="SAM" id="Phobius"/>
    </source>
</evidence>
<name>A0A1S7FXT6_9LIST</name>
<dbReference type="Proteomes" id="UP000564536">
    <property type="component" value="Unassembled WGS sequence"/>
</dbReference>
<keyword evidence="2" id="KW-0812">Transmembrane</keyword>
<evidence type="ECO:0000313" key="4">
    <source>
        <dbReference type="EMBL" id="MBC1500212.1"/>
    </source>
</evidence>
<dbReference type="EMBL" id="JAARRL010000007">
    <property type="protein sequence ID" value="MBC1500212.1"/>
    <property type="molecule type" value="Genomic_DNA"/>
</dbReference>
<keyword evidence="1" id="KW-0175">Coiled coil</keyword>
<reference evidence="5" key="1">
    <citation type="submission" date="2015-03" db="EMBL/GenBank/DDBJ databases">
        <authorList>
            <person name="Ferrari E."/>
            <person name="Walter M.C."/>
            <person name="Huptas C."/>
            <person name="Scherer S."/>
            <person name="Mueller-Herbst S."/>
        </authorList>
    </citation>
    <scope>NUCLEOTIDE SEQUENCE [LARGE SCALE GENOMIC DNA]</scope>
    <source>
        <strain evidence="5">LWP01</strain>
    </source>
</reference>
<dbReference type="EMBL" id="CP011102">
    <property type="protein sequence ID" value="AQY52241.1"/>
    <property type="molecule type" value="Genomic_DNA"/>
</dbReference>
<dbReference type="KEGG" id="lwi:UE46_15240"/>
<feature type="coiled-coil region" evidence="1">
    <location>
        <begin position="43"/>
        <end position="84"/>
    </location>
</feature>
<keyword evidence="5" id="KW-1185">Reference proteome</keyword>
<keyword evidence="2" id="KW-0472">Membrane</keyword>
<protein>
    <recommendedName>
        <fullName evidence="7">Holin</fullName>
    </recommendedName>
</protein>
<gene>
    <name evidence="4" type="ORF">HB943_06320</name>
    <name evidence="3" type="ORF">UE46_15240</name>
</gene>
<dbReference type="Pfam" id="PF10960">
    <property type="entry name" value="Holin_BhlA"/>
    <property type="match status" value="1"/>
</dbReference>
<dbReference type="Proteomes" id="UP000223060">
    <property type="component" value="Chromosome"/>
</dbReference>